<keyword evidence="2" id="KW-1185">Reference proteome</keyword>
<dbReference type="PANTHER" id="PTHR23227:SF67">
    <property type="entry name" value="CRANIOFACIAL DEVELOPMENT PROTEIN 2-LIKE"/>
    <property type="match status" value="1"/>
</dbReference>
<dbReference type="AlphaFoldDB" id="A0A8B8FXZ8"/>
<dbReference type="InterPro" id="IPR005135">
    <property type="entry name" value="Endo/exonuclease/phosphatase"/>
</dbReference>
<dbReference type="InterPro" id="IPR036691">
    <property type="entry name" value="Endo/exonu/phosph_ase_sf"/>
</dbReference>
<dbReference type="PANTHER" id="PTHR23227">
    <property type="entry name" value="BUCENTAUR RELATED"/>
    <property type="match status" value="1"/>
</dbReference>
<sequence length="227" mass="25893">MNRHVCSERVEYEKLHARYGYGEKNEAGKKALDYASAYELAIINSYSRTREEHYITYKRAALTLVKEFNKYRLEILAIQEIRWSGQGSTEIGNTIIFFGQCDNRRQGGTGFIVKKKITSAIKDLKVVNSRLTILIVEGKFFNIAFVNAHPPSEDKSDEEKEEFYSLLESTLEGIPRHCIIILLGDFNAKIGKEECFKTTTGSNSLHQLSNNNGFRLIELATERGLKI</sequence>
<reference evidence="3" key="1">
    <citation type="submission" date="2025-08" db="UniProtKB">
        <authorList>
            <consortium name="RefSeq"/>
        </authorList>
    </citation>
    <scope>IDENTIFICATION</scope>
    <source>
        <tissue evidence="3">Whole body</tissue>
    </source>
</reference>
<feature type="domain" description="Endonuclease/exonuclease/phosphatase" evidence="1">
    <location>
        <begin position="62"/>
        <end position="198"/>
    </location>
</feature>
<gene>
    <name evidence="3" type="primary">LOC112686950</name>
</gene>
<protein>
    <submittedName>
        <fullName evidence="3">Craniofacial development protein 2-like</fullName>
    </submittedName>
</protein>
<dbReference type="RefSeq" id="XP_025415235.1">
    <property type="nucleotide sequence ID" value="XM_025559450.1"/>
</dbReference>
<dbReference type="Gene3D" id="3.60.10.10">
    <property type="entry name" value="Endonuclease/exonuclease/phosphatase"/>
    <property type="match status" value="1"/>
</dbReference>
<evidence type="ECO:0000313" key="3">
    <source>
        <dbReference type="RefSeq" id="XP_025415235.1"/>
    </source>
</evidence>
<proteinExistence type="predicted"/>
<dbReference type="OrthoDB" id="5828726at2759"/>
<evidence type="ECO:0000313" key="2">
    <source>
        <dbReference type="Proteomes" id="UP000694846"/>
    </source>
</evidence>
<dbReference type="SUPFAM" id="SSF56219">
    <property type="entry name" value="DNase I-like"/>
    <property type="match status" value="1"/>
</dbReference>
<dbReference type="GeneID" id="112686950"/>
<dbReference type="Proteomes" id="UP000694846">
    <property type="component" value="Unplaced"/>
</dbReference>
<evidence type="ECO:0000259" key="1">
    <source>
        <dbReference type="Pfam" id="PF03372"/>
    </source>
</evidence>
<accession>A0A8B8FXZ8</accession>
<organism evidence="2 3">
    <name type="scientific">Sipha flava</name>
    <name type="common">yellow sugarcane aphid</name>
    <dbReference type="NCBI Taxonomy" id="143950"/>
    <lineage>
        <taxon>Eukaryota</taxon>
        <taxon>Metazoa</taxon>
        <taxon>Ecdysozoa</taxon>
        <taxon>Arthropoda</taxon>
        <taxon>Hexapoda</taxon>
        <taxon>Insecta</taxon>
        <taxon>Pterygota</taxon>
        <taxon>Neoptera</taxon>
        <taxon>Paraneoptera</taxon>
        <taxon>Hemiptera</taxon>
        <taxon>Sternorrhyncha</taxon>
        <taxon>Aphidomorpha</taxon>
        <taxon>Aphidoidea</taxon>
        <taxon>Aphididae</taxon>
        <taxon>Sipha</taxon>
    </lineage>
</organism>
<dbReference type="GO" id="GO:0003824">
    <property type="term" value="F:catalytic activity"/>
    <property type="evidence" value="ECO:0007669"/>
    <property type="project" value="InterPro"/>
</dbReference>
<dbReference type="Pfam" id="PF03372">
    <property type="entry name" value="Exo_endo_phos"/>
    <property type="match status" value="1"/>
</dbReference>
<name>A0A8B8FXZ8_9HEMI</name>
<dbReference type="InterPro" id="IPR027124">
    <property type="entry name" value="Swc5/CFDP1/2"/>
</dbReference>